<evidence type="ECO:0000256" key="1">
    <source>
        <dbReference type="ARBA" id="ARBA00004761"/>
    </source>
</evidence>
<dbReference type="Pfam" id="PF01081">
    <property type="entry name" value="Aldolase"/>
    <property type="match status" value="1"/>
</dbReference>
<keyword evidence="4" id="KW-0456">Lyase</keyword>
<dbReference type="InterPro" id="IPR000887">
    <property type="entry name" value="Aldlse_KDPG_KHG"/>
</dbReference>
<evidence type="ECO:0000256" key="4">
    <source>
        <dbReference type="ARBA" id="ARBA00023239"/>
    </source>
</evidence>
<comment type="similarity">
    <text evidence="2">Belongs to the KHG/KDPG aldolase family.</text>
</comment>
<comment type="pathway">
    <text evidence="1">Carbohydrate acid metabolism.</text>
</comment>
<accession>A0A645I9W7</accession>
<dbReference type="CDD" id="cd00452">
    <property type="entry name" value="KDPG_aldolase"/>
    <property type="match status" value="1"/>
</dbReference>
<evidence type="ECO:0000256" key="5">
    <source>
        <dbReference type="ARBA" id="ARBA00023277"/>
    </source>
</evidence>
<dbReference type="PANTHER" id="PTHR30246">
    <property type="entry name" value="2-KETO-3-DEOXY-6-PHOSPHOGLUCONATE ALDOLASE"/>
    <property type="match status" value="1"/>
</dbReference>
<gene>
    <name evidence="6" type="primary">kdgA_14</name>
    <name evidence="6" type="ORF">SDC9_195736</name>
</gene>
<dbReference type="Gene3D" id="3.20.20.70">
    <property type="entry name" value="Aldolase class I"/>
    <property type="match status" value="1"/>
</dbReference>
<sequence length="133" mass="14051">MLDSETARIAILSGAQYVVSPHFNPEVTKLCNRYRIPSMAGILTITEAVSAMEAGVDILKLFPGDLHGPKFIKDIKGPLPFVQIMPTGGVDIDNVGEWIKAGAVAVGAGSCLTKGDITANAKAFVENIKKARA</sequence>
<proteinExistence type="inferred from homology"/>
<evidence type="ECO:0000256" key="2">
    <source>
        <dbReference type="ARBA" id="ARBA00006906"/>
    </source>
</evidence>
<dbReference type="GO" id="GO:0016829">
    <property type="term" value="F:lyase activity"/>
    <property type="evidence" value="ECO:0007669"/>
    <property type="project" value="UniProtKB-KW"/>
</dbReference>
<dbReference type="PANTHER" id="PTHR30246:SF1">
    <property type="entry name" value="2-DEHYDRO-3-DEOXY-6-PHOSPHOGALACTONATE ALDOLASE-RELATED"/>
    <property type="match status" value="1"/>
</dbReference>
<organism evidence="6">
    <name type="scientific">bioreactor metagenome</name>
    <dbReference type="NCBI Taxonomy" id="1076179"/>
    <lineage>
        <taxon>unclassified sequences</taxon>
        <taxon>metagenomes</taxon>
        <taxon>ecological metagenomes</taxon>
    </lineage>
</organism>
<dbReference type="SUPFAM" id="SSF51569">
    <property type="entry name" value="Aldolase"/>
    <property type="match status" value="1"/>
</dbReference>
<name>A0A645I9W7_9ZZZZ</name>
<protein>
    <submittedName>
        <fullName evidence="6">KHG/KDPG aldolase</fullName>
    </submittedName>
</protein>
<reference evidence="6" key="1">
    <citation type="submission" date="2019-08" db="EMBL/GenBank/DDBJ databases">
        <authorList>
            <person name="Kucharzyk K."/>
            <person name="Murdoch R.W."/>
            <person name="Higgins S."/>
            <person name="Loffler F."/>
        </authorList>
    </citation>
    <scope>NUCLEOTIDE SEQUENCE</scope>
</reference>
<dbReference type="InterPro" id="IPR013785">
    <property type="entry name" value="Aldolase_TIM"/>
</dbReference>
<keyword evidence="5" id="KW-0119">Carbohydrate metabolism</keyword>
<dbReference type="AlphaFoldDB" id="A0A645I9W7"/>
<comment type="subunit">
    <text evidence="3">Homotrimer.</text>
</comment>
<evidence type="ECO:0000313" key="6">
    <source>
        <dbReference type="EMBL" id="MPN48131.1"/>
    </source>
</evidence>
<comment type="caution">
    <text evidence="6">The sequence shown here is derived from an EMBL/GenBank/DDBJ whole genome shotgun (WGS) entry which is preliminary data.</text>
</comment>
<dbReference type="EMBL" id="VSSQ01110170">
    <property type="protein sequence ID" value="MPN48131.1"/>
    <property type="molecule type" value="Genomic_DNA"/>
</dbReference>
<evidence type="ECO:0000256" key="3">
    <source>
        <dbReference type="ARBA" id="ARBA00011233"/>
    </source>
</evidence>